<dbReference type="EMBL" id="CM042013">
    <property type="protein sequence ID" value="KAI3740176.1"/>
    <property type="molecule type" value="Genomic_DNA"/>
</dbReference>
<evidence type="ECO:0000313" key="2">
    <source>
        <dbReference type="Proteomes" id="UP001055811"/>
    </source>
</evidence>
<sequence>MEIEKERYCEEYPISAFFILRICTRLASPSLVIPSLTTMIVGEDNIVTEEVVNRDHIKEVYYVESRGRDASYKTKQCVMSYNAKVLKGLSQSLGSVLHIHTSETEENEVLEVANLKLTEKYERLIKNLRIHH</sequence>
<dbReference type="Proteomes" id="UP001055811">
    <property type="component" value="Linkage Group LG05"/>
</dbReference>
<accession>A0ACB9D0Y6</accession>
<organism evidence="1 2">
    <name type="scientific">Cichorium intybus</name>
    <name type="common">Chicory</name>
    <dbReference type="NCBI Taxonomy" id="13427"/>
    <lineage>
        <taxon>Eukaryota</taxon>
        <taxon>Viridiplantae</taxon>
        <taxon>Streptophyta</taxon>
        <taxon>Embryophyta</taxon>
        <taxon>Tracheophyta</taxon>
        <taxon>Spermatophyta</taxon>
        <taxon>Magnoliopsida</taxon>
        <taxon>eudicotyledons</taxon>
        <taxon>Gunneridae</taxon>
        <taxon>Pentapetalae</taxon>
        <taxon>asterids</taxon>
        <taxon>campanulids</taxon>
        <taxon>Asterales</taxon>
        <taxon>Asteraceae</taxon>
        <taxon>Cichorioideae</taxon>
        <taxon>Cichorieae</taxon>
        <taxon>Cichoriinae</taxon>
        <taxon>Cichorium</taxon>
    </lineage>
</organism>
<evidence type="ECO:0000313" key="1">
    <source>
        <dbReference type="EMBL" id="KAI3740176.1"/>
    </source>
</evidence>
<comment type="caution">
    <text evidence="1">The sequence shown here is derived from an EMBL/GenBank/DDBJ whole genome shotgun (WGS) entry which is preliminary data.</text>
</comment>
<reference evidence="2" key="1">
    <citation type="journal article" date="2022" name="Mol. Ecol. Resour.">
        <title>The genomes of chicory, endive, great burdock and yacon provide insights into Asteraceae palaeo-polyploidization history and plant inulin production.</title>
        <authorList>
            <person name="Fan W."/>
            <person name="Wang S."/>
            <person name="Wang H."/>
            <person name="Wang A."/>
            <person name="Jiang F."/>
            <person name="Liu H."/>
            <person name="Zhao H."/>
            <person name="Xu D."/>
            <person name="Zhang Y."/>
        </authorList>
    </citation>
    <scope>NUCLEOTIDE SEQUENCE [LARGE SCALE GENOMIC DNA]</scope>
    <source>
        <strain evidence="2">cv. Punajuju</strain>
    </source>
</reference>
<keyword evidence="2" id="KW-1185">Reference proteome</keyword>
<name>A0ACB9D0Y6_CICIN</name>
<proteinExistence type="predicted"/>
<protein>
    <submittedName>
        <fullName evidence="1">Uncharacterized protein</fullName>
    </submittedName>
</protein>
<reference evidence="1 2" key="2">
    <citation type="journal article" date="2022" name="Mol. Ecol. Resour.">
        <title>The genomes of chicory, endive, great burdock and yacon provide insights into Asteraceae paleo-polyploidization history and plant inulin production.</title>
        <authorList>
            <person name="Fan W."/>
            <person name="Wang S."/>
            <person name="Wang H."/>
            <person name="Wang A."/>
            <person name="Jiang F."/>
            <person name="Liu H."/>
            <person name="Zhao H."/>
            <person name="Xu D."/>
            <person name="Zhang Y."/>
        </authorList>
    </citation>
    <scope>NUCLEOTIDE SEQUENCE [LARGE SCALE GENOMIC DNA]</scope>
    <source>
        <strain evidence="2">cv. Punajuju</strain>
        <tissue evidence="1">Leaves</tissue>
    </source>
</reference>
<gene>
    <name evidence="1" type="ORF">L2E82_30598</name>
</gene>